<dbReference type="PANTHER" id="PTHR24559">
    <property type="entry name" value="TRANSPOSON TY3-I GAG-POL POLYPROTEIN"/>
    <property type="match status" value="1"/>
</dbReference>
<keyword evidence="2" id="KW-0695">RNA-directed DNA polymerase</keyword>
<dbReference type="Pfam" id="PF00078">
    <property type="entry name" value="RVT_1"/>
    <property type="match status" value="1"/>
</dbReference>
<dbReference type="InterPro" id="IPR043502">
    <property type="entry name" value="DNA/RNA_pol_sf"/>
</dbReference>
<dbReference type="OrthoDB" id="2286242at2759"/>
<name>A0A1S4C026_TOBAC</name>
<evidence type="ECO:0000259" key="1">
    <source>
        <dbReference type="Pfam" id="PF00078"/>
    </source>
</evidence>
<evidence type="ECO:0000313" key="2">
    <source>
        <dbReference type="RefSeq" id="XP_016494502.1"/>
    </source>
</evidence>
<dbReference type="InterPro" id="IPR053134">
    <property type="entry name" value="RNA-dir_DNA_polymerase"/>
</dbReference>
<dbReference type="Gene3D" id="3.10.10.10">
    <property type="entry name" value="HIV Type 1 Reverse Transcriptase, subunit A, domain 1"/>
    <property type="match status" value="1"/>
</dbReference>
<dbReference type="SUPFAM" id="SSF56672">
    <property type="entry name" value="DNA/RNA polymerases"/>
    <property type="match status" value="1"/>
</dbReference>
<dbReference type="PANTHER" id="PTHR24559:SF450">
    <property type="entry name" value="RNA-DIRECTED DNA POLYMERASE HOMOLOG"/>
    <property type="match status" value="1"/>
</dbReference>
<dbReference type="AlphaFoldDB" id="A0A1S4C026"/>
<protein>
    <submittedName>
        <fullName evidence="2">RNA-directed DNA polymerase homolog</fullName>
    </submittedName>
</protein>
<dbReference type="STRING" id="4097.A0A1S4C026"/>
<dbReference type="CDD" id="cd01647">
    <property type="entry name" value="RT_LTR"/>
    <property type="match status" value="1"/>
</dbReference>
<organism evidence="2">
    <name type="scientific">Nicotiana tabacum</name>
    <name type="common">Common tobacco</name>
    <dbReference type="NCBI Taxonomy" id="4097"/>
    <lineage>
        <taxon>Eukaryota</taxon>
        <taxon>Viridiplantae</taxon>
        <taxon>Streptophyta</taxon>
        <taxon>Embryophyta</taxon>
        <taxon>Tracheophyta</taxon>
        <taxon>Spermatophyta</taxon>
        <taxon>Magnoliopsida</taxon>
        <taxon>eudicotyledons</taxon>
        <taxon>Gunneridae</taxon>
        <taxon>Pentapetalae</taxon>
        <taxon>asterids</taxon>
        <taxon>lamiids</taxon>
        <taxon>Solanales</taxon>
        <taxon>Solanaceae</taxon>
        <taxon>Nicotianoideae</taxon>
        <taxon>Nicotianeae</taxon>
        <taxon>Nicotiana</taxon>
    </lineage>
</organism>
<dbReference type="SMR" id="A0A1S4C026"/>
<dbReference type="PaxDb" id="4097-A0A1S4C026"/>
<dbReference type="KEGG" id="nta:107813716"/>
<dbReference type="RefSeq" id="XP_016494502.1">
    <property type="nucleotide sequence ID" value="XM_016639016.1"/>
</dbReference>
<accession>A0A1S4C026</accession>
<dbReference type="Gene3D" id="3.30.70.270">
    <property type="match status" value="1"/>
</dbReference>
<proteinExistence type="predicted"/>
<keyword evidence="2" id="KW-0548">Nucleotidyltransferase</keyword>
<dbReference type="InterPro" id="IPR000477">
    <property type="entry name" value="RT_dom"/>
</dbReference>
<dbReference type="OMA" id="LMHEIFG"/>
<dbReference type="GO" id="GO:0003964">
    <property type="term" value="F:RNA-directed DNA polymerase activity"/>
    <property type="evidence" value="ECO:0007669"/>
    <property type="project" value="UniProtKB-KW"/>
</dbReference>
<sequence>MHVVSPITVGEQIKRGGKSYPLNTVQYFTLFQAPNGLPPPRNCDHAINLLLGSKPVNQQPYRYSYEQKNIIEMMVRKILEEQASSSPFASLVISVKKKDFSWRFCVDYRKLNELTLKNKYPIPAVEDLLDELQGAKLFSKLNLRLGCHQIRMRRGDEYKTAFKTHHGLWEFRIIPFGLTNALATFQALMHEIFGPYLRKFVLVFFDDILVNSANLEDHIRHLRRVFELFQQNRLFAK</sequence>
<gene>
    <name evidence="2" type="primary">LOC107813716</name>
</gene>
<dbReference type="InterPro" id="IPR043128">
    <property type="entry name" value="Rev_trsase/Diguanyl_cyclase"/>
</dbReference>
<keyword evidence="2" id="KW-0808">Transferase</keyword>
<feature type="domain" description="Reverse transcriptase" evidence="1">
    <location>
        <begin position="95"/>
        <end position="234"/>
    </location>
</feature>
<reference evidence="2" key="1">
    <citation type="submission" date="2025-08" db="UniProtKB">
        <authorList>
            <consortium name="RefSeq"/>
        </authorList>
    </citation>
    <scope>IDENTIFICATION</scope>
</reference>